<evidence type="ECO:0000256" key="4">
    <source>
        <dbReference type="ARBA" id="ARBA00023157"/>
    </source>
</evidence>
<dbReference type="PROSITE" id="PS01208">
    <property type="entry name" value="VWFC_1"/>
    <property type="match status" value="5"/>
</dbReference>
<comment type="subcellular location">
    <subcellularLocation>
        <location evidence="1">Secreted</location>
    </subcellularLocation>
</comment>
<feature type="domain" description="VWFC" evidence="7">
    <location>
        <begin position="509"/>
        <end position="569"/>
    </location>
</feature>
<accession>A0A2A2KMK5</accession>
<dbReference type="PANTHER" id="PTHR46439">
    <property type="entry name" value="CYSTEINE-RICH MOTOR NEURON 1 PROTEIN"/>
    <property type="match status" value="1"/>
</dbReference>
<feature type="domain" description="VWFC" evidence="7">
    <location>
        <begin position="429"/>
        <end position="495"/>
    </location>
</feature>
<feature type="transmembrane region" description="Helical" evidence="6">
    <location>
        <begin position="754"/>
        <end position="778"/>
    </location>
</feature>
<dbReference type="InterPro" id="IPR004094">
    <property type="entry name" value="Antistasin-like"/>
</dbReference>
<dbReference type="PANTHER" id="PTHR46439:SF1">
    <property type="entry name" value="CYSTEINE-RICH MOTOR NEURON 1 PROTEIN"/>
    <property type="match status" value="1"/>
</dbReference>
<name>A0A2A2KMK5_9BILA</name>
<feature type="domain" description="VWFC" evidence="7">
    <location>
        <begin position="239"/>
        <end position="300"/>
    </location>
</feature>
<dbReference type="Gene3D" id="6.20.200.20">
    <property type="match status" value="5"/>
</dbReference>
<keyword evidence="10" id="KW-1185">Reference proteome</keyword>
<feature type="domain" description="VWFC" evidence="7">
    <location>
        <begin position="582"/>
        <end position="645"/>
    </location>
</feature>
<dbReference type="PROSITE" id="PS51252">
    <property type="entry name" value="ANTISTASIN"/>
    <property type="match status" value="3"/>
</dbReference>
<evidence type="ECO:0000256" key="6">
    <source>
        <dbReference type="SAM" id="Phobius"/>
    </source>
</evidence>
<dbReference type="Gene3D" id="2.10.22.10">
    <property type="entry name" value="Antistasin, domain 1"/>
    <property type="match status" value="3"/>
</dbReference>
<dbReference type="EMBL" id="LIAE01008180">
    <property type="protein sequence ID" value="PAV75184.1"/>
    <property type="molecule type" value="Genomic_DNA"/>
</dbReference>
<feature type="region of interest" description="Disordered" evidence="5">
    <location>
        <begin position="821"/>
        <end position="892"/>
    </location>
</feature>
<feature type="compositionally biased region" description="Low complexity" evidence="5">
    <location>
        <begin position="821"/>
        <end position="831"/>
    </location>
</feature>
<dbReference type="SMART" id="SM00214">
    <property type="entry name" value="VWC"/>
    <property type="match status" value="6"/>
</dbReference>
<feature type="domain" description="Antistasin-like" evidence="8">
    <location>
        <begin position="380"/>
        <end position="406"/>
    </location>
</feature>
<keyword evidence="6" id="KW-1133">Transmembrane helix</keyword>
<keyword evidence="4" id="KW-1015">Disulfide bond</keyword>
<evidence type="ECO:0000313" key="9">
    <source>
        <dbReference type="EMBL" id="PAV75184.1"/>
    </source>
</evidence>
<keyword evidence="3" id="KW-0964">Secreted</keyword>
<feature type="compositionally biased region" description="Polar residues" evidence="5">
    <location>
        <begin position="871"/>
        <end position="885"/>
    </location>
</feature>
<comment type="caution">
    <text evidence="9">The sequence shown here is derived from an EMBL/GenBank/DDBJ whole genome shotgun (WGS) entry which is preliminary data.</text>
</comment>
<comment type="similarity">
    <text evidence="2">Belongs to the beta-microseminoprotein family.</text>
</comment>
<dbReference type="PROSITE" id="PS50184">
    <property type="entry name" value="VWFC_2"/>
    <property type="match status" value="6"/>
</dbReference>
<dbReference type="Pfam" id="PF00093">
    <property type="entry name" value="VWC"/>
    <property type="match status" value="2"/>
</dbReference>
<dbReference type="InterPro" id="IPR001007">
    <property type="entry name" value="VWF_dom"/>
</dbReference>
<dbReference type="InterPro" id="IPR008735">
    <property type="entry name" value="PSP94"/>
</dbReference>
<gene>
    <name evidence="9" type="ORF">WR25_16342</name>
</gene>
<evidence type="ECO:0008006" key="11">
    <source>
        <dbReference type="Google" id="ProtNLM"/>
    </source>
</evidence>
<dbReference type="OrthoDB" id="5976811at2759"/>
<evidence type="ECO:0000259" key="8">
    <source>
        <dbReference type="PROSITE" id="PS51252"/>
    </source>
</evidence>
<evidence type="ECO:0000256" key="1">
    <source>
        <dbReference type="ARBA" id="ARBA00004613"/>
    </source>
</evidence>
<evidence type="ECO:0000256" key="3">
    <source>
        <dbReference type="ARBA" id="ARBA00022525"/>
    </source>
</evidence>
<evidence type="ECO:0000313" key="10">
    <source>
        <dbReference type="Proteomes" id="UP000218231"/>
    </source>
</evidence>
<protein>
    <recommendedName>
        <fullName evidence="11">VWFC domain-containing protein</fullName>
    </recommendedName>
</protein>
<feature type="domain" description="Antistasin-like" evidence="8">
    <location>
        <begin position="349"/>
        <end position="377"/>
    </location>
</feature>
<dbReference type="Pfam" id="PF05825">
    <property type="entry name" value="PSP94"/>
    <property type="match status" value="1"/>
</dbReference>
<organism evidence="9 10">
    <name type="scientific">Diploscapter pachys</name>
    <dbReference type="NCBI Taxonomy" id="2018661"/>
    <lineage>
        <taxon>Eukaryota</taxon>
        <taxon>Metazoa</taxon>
        <taxon>Ecdysozoa</taxon>
        <taxon>Nematoda</taxon>
        <taxon>Chromadorea</taxon>
        <taxon>Rhabditida</taxon>
        <taxon>Rhabditina</taxon>
        <taxon>Rhabditomorpha</taxon>
        <taxon>Rhabditoidea</taxon>
        <taxon>Rhabditidae</taxon>
        <taxon>Diploscapter</taxon>
    </lineage>
</organism>
<sequence>MPVHISEMSSEQCLKARCSVVFHPHCPADSRLLIPPPPPGECCGQPGTCVCDLQKCKASVPVCEAGKELTLVEEGRGEPEKCCDVFECRKQEAHCANTPCPLRVLDEDEGVEECPPDSIRPPTHVPNGACCPIRPACRCRASVCRPATCPDGQTLRIVSKGTGSPGRCCDDWTCDAGAPPMTKECKSDGKIHEDGEEWFSASCASCKCIKGVAQCKGMDCPKLPEHCSWVGIPEGECCPVCFGCKTDANETKKRNETWKKDNCVQCSCSDSGMVICEEQVCKTDCENPKKVEGQCCPVCDEPSIITLPDSCPSLEHCPLRCENGLRRDARGCFECECLPVEKPTGAENCEDLSAENCDKQCAHGYSKDASGCAVCKCAKCPPLHQCFKHCLYGFETNAIGCPVCKCRGKGSTELKQLAQEKTNGAFDKDKCISTSSSGRQIERDAGEWWNDGCRHCFCEQRQEFCSLISCPSKPPECPQESWKHKDDGSCCPTCTTLTTPKNITKHQHTVCQSPGTGRLFTDGETWQLASCVSCTCRVGQVLCRTVECPPVACENPVMTYEDTCCPRCPNNTSVEAPRPESPICTDDSGTVHVAGSSWRTDECTSCTCTKEGKTACYREECPVDEQLNCKGSPLVIKGRCCPVCSDVLSSSAVCSYQSSVYSVGEQWQEGACSNCSCVAGGQTICRQMVCPPCEDVVPLEGHCCPLCKDHGWQAAYALGNTSSVSIGSNDLLGRQSNRSTIGGNASASAAASGVLPMLGLSLMVVAIIGLLILLFILYKRSRKHNKMHRMSRDPSVRLSGSKPIGSMPQLVDWHPSANIIQSTHSSSTSSSSRRRDSHSDGQSDSLLSTTSDSSSVPSSASSGHGPHADTQPLTLTGDSLNVSSSRTKRFPV</sequence>
<dbReference type="Pfam" id="PF02822">
    <property type="entry name" value="Antistasin"/>
    <property type="match status" value="3"/>
</dbReference>
<feature type="domain" description="VWFC" evidence="7">
    <location>
        <begin position="183"/>
        <end position="242"/>
    </location>
</feature>
<evidence type="ECO:0000259" key="7">
    <source>
        <dbReference type="PROSITE" id="PS50184"/>
    </source>
</evidence>
<dbReference type="AlphaFoldDB" id="A0A2A2KMK5"/>
<dbReference type="STRING" id="2018661.A0A2A2KMK5"/>
<feature type="domain" description="Antistasin-like" evidence="8">
    <location>
        <begin position="311"/>
        <end position="337"/>
    </location>
</feature>
<dbReference type="InterPro" id="IPR052624">
    <property type="entry name" value="CRIM1"/>
</dbReference>
<keyword evidence="6" id="KW-0812">Transmembrane</keyword>
<feature type="compositionally biased region" description="Low complexity" evidence="5">
    <location>
        <begin position="842"/>
        <end position="865"/>
    </location>
</feature>
<reference evidence="9 10" key="1">
    <citation type="journal article" date="2017" name="Curr. Biol.">
        <title>Genome architecture and evolution of a unichromosomal asexual nematode.</title>
        <authorList>
            <person name="Fradin H."/>
            <person name="Zegar C."/>
            <person name="Gutwein M."/>
            <person name="Lucas J."/>
            <person name="Kovtun M."/>
            <person name="Corcoran D."/>
            <person name="Baugh L.R."/>
            <person name="Kiontke K."/>
            <person name="Gunsalus K."/>
            <person name="Fitch D.H."/>
            <person name="Piano F."/>
        </authorList>
    </citation>
    <scope>NUCLEOTIDE SEQUENCE [LARGE SCALE GENOMIC DNA]</scope>
    <source>
        <strain evidence="9">PF1309</strain>
    </source>
</reference>
<dbReference type="GO" id="GO:0005576">
    <property type="term" value="C:extracellular region"/>
    <property type="evidence" value="ECO:0007669"/>
    <property type="project" value="UniProtKB-SubCell"/>
</dbReference>
<evidence type="ECO:0000256" key="5">
    <source>
        <dbReference type="SAM" id="MobiDB-lite"/>
    </source>
</evidence>
<dbReference type="SUPFAM" id="SSF57603">
    <property type="entry name" value="FnI-like domain"/>
    <property type="match status" value="6"/>
</dbReference>
<dbReference type="GO" id="GO:0005886">
    <property type="term" value="C:plasma membrane"/>
    <property type="evidence" value="ECO:0007669"/>
    <property type="project" value="TreeGrafter"/>
</dbReference>
<evidence type="ECO:0000256" key="2">
    <source>
        <dbReference type="ARBA" id="ARBA00010352"/>
    </source>
</evidence>
<dbReference type="Proteomes" id="UP000218231">
    <property type="component" value="Unassembled WGS sequence"/>
</dbReference>
<feature type="domain" description="VWFC" evidence="7">
    <location>
        <begin position="652"/>
        <end position="708"/>
    </location>
</feature>
<dbReference type="GO" id="GO:0004867">
    <property type="term" value="F:serine-type endopeptidase inhibitor activity"/>
    <property type="evidence" value="ECO:0007669"/>
    <property type="project" value="InterPro"/>
</dbReference>
<dbReference type="Gene3D" id="2.10.70.10">
    <property type="entry name" value="Complement Module, domain 1"/>
    <property type="match status" value="1"/>
</dbReference>
<proteinExistence type="inferred from homology"/>
<keyword evidence="6" id="KW-0472">Membrane</keyword>
<dbReference type="Pfam" id="PF23334">
    <property type="entry name" value="VWC2L_2nd"/>
    <property type="match status" value="2"/>
</dbReference>